<sequence>MHLDADDVSDGGVNLSIVVQAGFGSRGRLHASRSLVDWLLSLSRHIVAAPFLLLPACSSTFILLSTNPSLSSPRRPAGSRWITACCFNHVTLLSSSIAACSSKNRAGLVQVAVRQSDDDDTAVDRCGTLAIL</sequence>
<dbReference type="AlphaFoldDB" id="A0A5M9MVS6"/>
<keyword evidence="1" id="KW-0812">Transmembrane</keyword>
<protein>
    <submittedName>
        <fullName evidence="2">Uncharacterized protein</fullName>
    </submittedName>
</protein>
<evidence type="ECO:0000313" key="2">
    <source>
        <dbReference type="EMBL" id="KAA8648983.1"/>
    </source>
</evidence>
<feature type="transmembrane region" description="Helical" evidence="1">
    <location>
        <begin position="46"/>
        <end position="65"/>
    </location>
</feature>
<gene>
    <name evidence="2" type="ORF">ATNIH1004_004873</name>
</gene>
<dbReference type="RefSeq" id="XP_033428344.1">
    <property type="nucleotide sequence ID" value="XM_033569538.1"/>
</dbReference>
<proteinExistence type="predicted"/>
<dbReference type="GeneID" id="54327575"/>
<keyword evidence="1" id="KW-1133">Transmembrane helix</keyword>
<reference evidence="2 3" key="1">
    <citation type="submission" date="2019-08" db="EMBL/GenBank/DDBJ databases">
        <title>The genome sequence of a newly discovered highly antifungal drug resistant Aspergillus species, Aspergillus tanneri NIH 1004.</title>
        <authorList>
            <person name="Mounaud S."/>
            <person name="Singh I."/>
            <person name="Joardar V."/>
            <person name="Pakala S."/>
            <person name="Pakala S."/>
            <person name="Venepally P."/>
            <person name="Chung J.K."/>
            <person name="Losada L."/>
            <person name="Nierman W.C."/>
        </authorList>
    </citation>
    <scope>NUCLEOTIDE SEQUENCE [LARGE SCALE GENOMIC DNA]</scope>
    <source>
        <strain evidence="2 3">NIH1004</strain>
    </source>
</reference>
<accession>A0A5M9MVS6</accession>
<keyword evidence="1" id="KW-0472">Membrane</keyword>
<organism evidence="2 3">
    <name type="scientific">Aspergillus tanneri</name>
    <dbReference type="NCBI Taxonomy" id="1220188"/>
    <lineage>
        <taxon>Eukaryota</taxon>
        <taxon>Fungi</taxon>
        <taxon>Dikarya</taxon>
        <taxon>Ascomycota</taxon>
        <taxon>Pezizomycotina</taxon>
        <taxon>Eurotiomycetes</taxon>
        <taxon>Eurotiomycetidae</taxon>
        <taxon>Eurotiales</taxon>
        <taxon>Aspergillaceae</taxon>
        <taxon>Aspergillus</taxon>
        <taxon>Aspergillus subgen. Circumdati</taxon>
    </lineage>
</organism>
<comment type="caution">
    <text evidence="2">The sequence shown here is derived from an EMBL/GenBank/DDBJ whole genome shotgun (WGS) entry which is preliminary data.</text>
</comment>
<name>A0A5M9MVS6_9EURO</name>
<evidence type="ECO:0000313" key="3">
    <source>
        <dbReference type="Proteomes" id="UP000324241"/>
    </source>
</evidence>
<evidence type="ECO:0000256" key="1">
    <source>
        <dbReference type="SAM" id="Phobius"/>
    </source>
</evidence>
<dbReference type="Proteomes" id="UP000324241">
    <property type="component" value="Unassembled WGS sequence"/>
</dbReference>
<dbReference type="EMBL" id="QUQM01000003">
    <property type="protein sequence ID" value="KAA8648983.1"/>
    <property type="molecule type" value="Genomic_DNA"/>
</dbReference>